<evidence type="ECO:0000313" key="8">
    <source>
        <dbReference type="EMBL" id="SCG62516.1"/>
    </source>
</evidence>
<dbReference type="Gene3D" id="3.40.50.1820">
    <property type="entry name" value="alpha/beta hydrolase"/>
    <property type="match status" value="1"/>
</dbReference>
<dbReference type="Proteomes" id="UP000198215">
    <property type="component" value="Chromosome I"/>
</dbReference>
<gene>
    <name evidence="8" type="ORF">GA0070614_3511</name>
</gene>
<dbReference type="AlphaFoldDB" id="A0A1C5IXK5"/>
<dbReference type="GO" id="GO:0006508">
    <property type="term" value="P:proteolysis"/>
    <property type="evidence" value="ECO:0007669"/>
    <property type="project" value="UniProtKB-KW"/>
</dbReference>
<dbReference type="SUPFAM" id="SSF50993">
    <property type="entry name" value="Peptidase/esterase 'gauge' domain"/>
    <property type="match status" value="1"/>
</dbReference>
<evidence type="ECO:0000313" key="9">
    <source>
        <dbReference type="Proteomes" id="UP000198215"/>
    </source>
</evidence>
<keyword evidence="9" id="KW-1185">Reference proteome</keyword>
<evidence type="ECO:0000256" key="3">
    <source>
        <dbReference type="ARBA" id="ARBA00022801"/>
    </source>
</evidence>
<accession>A0A1C5IXK5</accession>
<dbReference type="InterPro" id="IPR051543">
    <property type="entry name" value="Serine_Peptidase_S9A"/>
</dbReference>
<comment type="similarity">
    <text evidence="1">Belongs to the peptidase S9A family.</text>
</comment>
<evidence type="ECO:0000259" key="7">
    <source>
        <dbReference type="Pfam" id="PF02897"/>
    </source>
</evidence>
<proteinExistence type="inferred from homology"/>
<evidence type="ECO:0000259" key="6">
    <source>
        <dbReference type="Pfam" id="PF00326"/>
    </source>
</evidence>
<feature type="compositionally biased region" description="Polar residues" evidence="5">
    <location>
        <begin position="1"/>
        <end position="13"/>
    </location>
</feature>
<evidence type="ECO:0000256" key="5">
    <source>
        <dbReference type="SAM" id="MobiDB-lite"/>
    </source>
</evidence>
<dbReference type="PRINTS" id="PR00862">
    <property type="entry name" value="PROLIGOPTASE"/>
</dbReference>
<dbReference type="InterPro" id="IPR002470">
    <property type="entry name" value="Peptidase_S9A"/>
</dbReference>
<dbReference type="Pfam" id="PF02897">
    <property type="entry name" value="Peptidase_S9_N"/>
    <property type="match status" value="1"/>
</dbReference>
<name>A0A1C5IXK5_9ACTN</name>
<dbReference type="InterPro" id="IPR023302">
    <property type="entry name" value="Pept_S9A_N"/>
</dbReference>
<feature type="domain" description="Peptidase S9 prolyl oligopeptidase catalytic" evidence="6">
    <location>
        <begin position="499"/>
        <end position="714"/>
    </location>
</feature>
<keyword evidence="4" id="KW-0720">Serine protease</keyword>
<evidence type="ECO:0000256" key="1">
    <source>
        <dbReference type="ARBA" id="ARBA00005228"/>
    </source>
</evidence>
<dbReference type="PANTHER" id="PTHR11757">
    <property type="entry name" value="PROTEASE FAMILY S9A OLIGOPEPTIDASE"/>
    <property type="match status" value="1"/>
</dbReference>
<evidence type="ECO:0000256" key="4">
    <source>
        <dbReference type="ARBA" id="ARBA00022825"/>
    </source>
</evidence>
<feature type="domain" description="Peptidase S9A N-terminal" evidence="7">
    <location>
        <begin position="26"/>
        <end position="432"/>
    </location>
</feature>
<dbReference type="InterPro" id="IPR029058">
    <property type="entry name" value="AB_hydrolase_fold"/>
</dbReference>
<feature type="region of interest" description="Disordered" evidence="5">
    <location>
        <begin position="1"/>
        <end position="38"/>
    </location>
</feature>
<dbReference type="EMBL" id="LT607753">
    <property type="protein sequence ID" value="SCG62516.1"/>
    <property type="molecule type" value="Genomic_DNA"/>
</dbReference>
<organism evidence="8 9">
    <name type="scientific">Micromonospora coxensis</name>
    <dbReference type="NCBI Taxonomy" id="356852"/>
    <lineage>
        <taxon>Bacteria</taxon>
        <taxon>Bacillati</taxon>
        <taxon>Actinomycetota</taxon>
        <taxon>Actinomycetes</taxon>
        <taxon>Micromonosporales</taxon>
        <taxon>Micromonosporaceae</taxon>
        <taxon>Micromonospora</taxon>
    </lineage>
</organism>
<reference evidence="9" key="1">
    <citation type="submission" date="2016-06" db="EMBL/GenBank/DDBJ databases">
        <authorList>
            <person name="Varghese N."/>
            <person name="Submissions Spin"/>
        </authorList>
    </citation>
    <scope>NUCLEOTIDE SEQUENCE [LARGE SCALE GENOMIC DNA]</scope>
    <source>
        <strain evidence="9">DSM 45161</strain>
    </source>
</reference>
<evidence type="ECO:0000256" key="2">
    <source>
        <dbReference type="ARBA" id="ARBA00022670"/>
    </source>
</evidence>
<keyword evidence="2" id="KW-0645">Protease</keyword>
<keyword evidence="3" id="KW-0378">Hydrolase</keyword>
<dbReference type="Pfam" id="PF00326">
    <property type="entry name" value="Peptidase_S9"/>
    <property type="match status" value="1"/>
</dbReference>
<protein>
    <submittedName>
        <fullName evidence="8">Oligopeptidase B</fullName>
    </submittedName>
</protein>
<dbReference type="InterPro" id="IPR001375">
    <property type="entry name" value="Peptidase_S9_cat"/>
</dbReference>
<dbReference type="GO" id="GO:0004252">
    <property type="term" value="F:serine-type endopeptidase activity"/>
    <property type="evidence" value="ECO:0007669"/>
    <property type="project" value="InterPro"/>
</dbReference>
<dbReference type="Gene3D" id="2.130.10.120">
    <property type="entry name" value="Prolyl oligopeptidase, N-terminal domain"/>
    <property type="match status" value="1"/>
</dbReference>
<dbReference type="PANTHER" id="PTHR11757:SF19">
    <property type="entry name" value="PROLYL ENDOPEPTIDASE-LIKE"/>
    <property type="match status" value="1"/>
</dbReference>
<dbReference type="SUPFAM" id="SSF53474">
    <property type="entry name" value="alpha/beta-Hydrolases"/>
    <property type="match status" value="1"/>
</dbReference>
<sequence>MTTESPDNSNSARLTPRPDLEPSPAPVAKRVPAERTHHGDTVVDEYAWLAAKDDPETIAHLTAENAYTEARTAHLEGLRAVLFEETRRRTQETDLTVPTRKGGYWYYTRTVEGQQYGVHCRRAVRDGETTPPVSADGAPLDGEEVLLDGNLLAEGHDFFALGAFDVSPDGRWLAYSTDFSGDERFTLRIKDLSTGELLADEVPDTFYGTAWSTDASVLFYVTVDEAWRPNRVWRHVVGTPSGEDVVVHQEDDERFWVGVELTRSERFVVVDIHSKVTSEVRVIPAGNPTGEPAVVAPRRQGVEYSLEHHGHRFLILHNDGAEDFALAWTSADAPGDWVPLIAHSPGTRLEAVDAFENHLVVSLRANGLTGLRVLPIGGGDEWDIDFPEPIYSVGLDANPEYRTREIRLRYTSLVTPDSVYDYDLVTRQMVLRRQKPVRPGPDGRAYDPADYEQHRDWALADDGTRVPISLVCRKDTPRDGSAPCVIYGYGSYEASMDPWFSIARLSLLDRGVIFAVAHIRGGGELGRRWYDEGKLLAKKNTFTDFVACARHLVKAGWTASDRLVARGASAGGLLMGAVANLAPDAFRGIVAQVPFVDALTSILDPSLPLTVTEWEEWGNPLADPEVYAYMKSYTPYENVAPVDYPAILAVTSLNDTRVLYHEPAKWIARLRALAPQGDYLLKTEMGAGHGGPSGRYDAWREEAFINAWILDRLGRA</sequence>